<organism evidence="1 2">
    <name type="scientific">Sphaerotilus mobilis</name>
    <dbReference type="NCBI Taxonomy" id="47994"/>
    <lineage>
        <taxon>Bacteria</taxon>
        <taxon>Pseudomonadati</taxon>
        <taxon>Pseudomonadota</taxon>
        <taxon>Betaproteobacteria</taxon>
        <taxon>Burkholderiales</taxon>
        <taxon>Sphaerotilaceae</taxon>
        <taxon>Sphaerotilus</taxon>
    </lineage>
</organism>
<sequence>MNTHESAAVLHLTLDGVSLSAAAGTTLAELLAQHPASAALAPERYATAVNGAFVARARRLSHTLQDGDAVTLFQAIVGG</sequence>
<dbReference type="NCBIfam" id="TIGR01683">
    <property type="entry name" value="thiS"/>
    <property type="match status" value="1"/>
</dbReference>
<dbReference type="AlphaFoldDB" id="A0A4Q7LTY5"/>
<dbReference type="InterPro" id="IPR010035">
    <property type="entry name" value="Thi_S"/>
</dbReference>
<comment type="caution">
    <text evidence="1">The sequence shown here is derived from an EMBL/GenBank/DDBJ whole genome shotgun (WGS) entry which is preliminary data.</text>
</comment>
<dbReference type="OrthoDB" id="8688000at2"/>
<dbReference type="Pfam" id="PF02597">
    <property type="entry name" value="ThiS"/>
    <property type="match status" value="1"/>
</dbReference>
<dbReference type="InterPro" id="IPR016155">
    <property type="entry name" value="Mopterin_synth/thiamin_S_b"/>
</dbReference>
<reference evidence="1 2" key="1">
    <citation type="submission" date="2019-02" db="EMBL/GenBank/DDBJ databases">
        <title>Genomic Encyclopedia of Type Strains, Phase IV (KMG-IV): sequencing the most valuable type-strain genomes for metagenomic binning, comparative biology and taxonomic classification.</title>
        <authorList>
            <person name="Goeker M."/>
        </authorList>
    </citation>
    <scope>NUCLEOTIDE SEQUENCE [LARGE SCALE GENOMIC DNA]</scope>
    <source>
        <strain evidence="1 2">DSM 10617</strain>
    </source>
</reference>
<protein>
    <submittedName>
        <fullName evidence="1">Sulfur carrier protein ThiS</fullName>
    </submittedName>
</protein>
<dbReference type="EMBL" id="SGWV01000007">
    <property type="protein sequence ID" value="RZS57931.1"/>
    <property type="molecule type" value="Genomic_DNA"/>
</dbReference>
<dbReference type="SUPFAM" id="SSF54285">
    <property type="entry name" value="MoaD/ThiS"/>
    <property type="match status" value="1"/>
</dbReference>
<accession>A0A4Q7LTY5</accession>
<dbReference type="InterPro" id="IPR003749">
    <property type="entry name" value="ThiS/MoaD-like"/>
</dbReference>
<name>A0A4Q7LTY5_9BURK</name>
<dbReference type="CDD" id="cd00565">
    <property type="entry name" value="Ubl_ThiS"/>
    <property type="match status" value="1"/>
</dbReference>
<evidence type="ECO:0000313" key="1">
    <source>
        <dbReference type="EMBL" id="RZS57931.1"/>
    </source>
</evidence>
<dbReference type="InterPro" id="IPR012675">
    <property type="entry name" value="Beta-grasp_dom_sf"/>
</dbReference>
<gene>
    <name evidence="1" type="ORF">EV685_0205</name>
</gene>
<dbReference type="Gene3D" id="3.10.20.30">
    <property type="match status" value="1"/>
</dbReference>
<keyword evidence="2" id="KW-1185">Reference proteome</keyword>
<evidence type="ECO:0000313" key="2">
    <source>
        <dbReference type="Proteomes" id="UP000293433"/>
    </source>
</evidence>
<proteinExistence type="predicted"/>
<dbReference type="RefSeq" id="WP_130480141.1">
    <property type="nucleotide sequence ID" value="NZ_SGWV01000007.1"/>
</dbReference>
<dbReference type="Proteomes" id="UP000293433">
    <property type="component" value="Unassembled WGS sequence"/>
</dbReference>